<feature type="repeat" description="TPR" evidence="3">
    <location>
        <begin position="457"/>
        <end position="490"/>
    </location>
</feature>
<keyword evidence="1" id="KW-0677">Repeat</keyword>
<dbReference type="RefSeq" id="WP_085050876.1">
    <property type="nucleotide sequence ID" value="NZ_LNQR01000018.1"/>
</dbReference>
<protein>
    <submittedName>
        <fullName evidence="5">Tetratricopeptide TPR_2 repeat protein</fullName>
    </submittedName>
</protein>
<dbReference type="PROSITE" id="PS50005">
    <property type="entry name" value="TPR"/>
    <property type="match status" value="3"/>
</dbReference>
<feature type="transmembrane region" description="Helical" evidence="4">
    <location>
        <begin position="159"/>
        <end position="177"/>
    </location>
</feature>
<feature type="transmembrane region" description="Helical" evidence="4">
    <location>
        <begin position="184"/>
        <end position="208"/>
    </location>
</feature>
<keyword evidence="4" id="KW-1133">Transmembrane helix</keyword>
<dbReference type="SMART" id="SM00028">
    <property type="entry name" value="TPR"/>
    <property type="match status" value="3"/>
</dbReference>
<accession>A0ABR5SIX7</accession>
<proteinExistence type="predicted"/>
<keyword evidence="6" id="KW-1185">Reference proteome</keyword>
<evidence type="ECO:0000256" key="1">
    <source>
        <dbReference type="ARBA" id="ARBA00022737"/>
    </source>
</evidence>
<evidence type="ECO:0000256" key="2">
    <source>
        <dbReference type="ARBA" id="ARBA00022803"/>
    </source>
</evidence>
<dbReference type="Proteomes" id="UP000060487">
    <property type="component" value="Unassembled WGS sequence"/>
</dbReference>
<dbReference type="Pfam" id="PF13181">
    <property type="entry name" value="TPR_8"/>
    <property type="match status" value="1"/>
</dbReference>
<feature type="transmembrane region" description="Helical" evidence="4">
    <location>
        <begin position="358"/>
        <end position="376"/>
    </location>
</feature>
<evidence type="ECO:0000313" key="5">
    <source>
        <dbReference type="EMBL" id="KWT92912.1"/>
    </source>
</evidence>
<feature type="transmembrane region" description="Helical" evidence="4">
    <location>
        <begin position="298"/>
        <end position="319"/>
    </location>
</feature>
<feature type="transmembrane region" description="Helical" evidence="4">
    <location>
        <begin position="383"/>
        <end position="405"/>
    </location>
</feature>
<feature type="repeat" description="TPR" evidence="3">
    <location>
        <begin position="423"/>
        <end position="456"/>
    </location>
</feature>
<dbReference type="InterPro" id="IPR019734">
    <property type="entry name" value="TPR_rpt"/>
</dbReference>
<feature type="transmembrane region" description="Helical" evidence="4">
    <location>
        <begin position="23"/>
        <end position="41"/>
    </location>
</feature>
<gene>
    <name evidence="5" type="ORF">ASN18_0347</name>
</gene>
<dbReference type="Pfam" id="PF13432">
    <property type="entry name" value="TPR_16"/>
    <property type="match status" value="1"/>
</dbReference>
<evidence type="ECO:0000256" key="3">
    <source>
        <dbReference type="PROSITE-ProRule" id="PRU00339"/>
    </source>
</evidence>
<evidence type="ECO:0000313" key="6">
    <source>
        <dbReference type="Proteomes" id="UP000060487"/>
    </source>
</evidence>
<feature type="transmembrane region" description="Helical" evidence="4">
    <location>
        <begin position="326"/>
        <end position="346"/>
    </location>
</feature>
<reference evidence="5 6" key="1">
    <citation type="submission" date="2015-11" db="EMBL/GenBank/DDBJ databases">
        <authorList>
            <person name="Lin W."/>
        </authorList>
    </citation>
    <scope>NUCLEOTIDE SEQUENCE [LARGE SCALE GENOMIC DNA]</scope>
    <source>
        <strain evidence="5 6">HCH-1</strain>
    </source>
</reference>
<sequence>MTELKVDIENTSHRMSAARCDPVYVAVLLLVALTLLVFFPVRGYEFINFDDDLYIINNPHVNTGLTVENIRWALTSTEFSNWFPLTWISHMLDVSLFGLRPEGHHLSNLLIHTANVVVLFFVFLRLGVPLKRAAFIAALFAVHPAHVESVAWVAERKEVLSAFFWMTTILAYTRYVRNPSMANYALVVFCFILGLMSKSMIVTLPFVLLLLDYWPLGRFRPRADVRGLILEKIPLFVLCAVVSVLTVAAQKQSGAIKTLELFPIKHRLLNAFVSYVRYVVNFIAPYDLSVMYPHEKAISLMTGAGAFALIALATGFVLWRAKRFPYLFTGWFWFTGTLVPVIQIVQTGLHSMADRYTYIPYIGLFIMAAMGVPHLLKDYGKAALSLGVITILVCAGLSVKQLSYWKDSITLFTHAVSVTRDNYLAYNNLGCALSQTGRDAEAVAAFEKSFSIYPNSAVIHVNAANLMLWTNRKDDAIMHFRTAIALDPANTSAYVGIGVALLMLNKPGESIPYFEKALVLEPTLTAAVSYLNAAKHQAVSGSSTANPSGKNFN</sequence>
<feature type="transmembrane region" description="Helical" evidence="4">
    <location>
        <begin position="268"/>
        <end position="286"/>
    </location>
</feature>
<keyword evidence="4" id="KW-0812">Transmembrane</keyword>
<comment type="caution">
    <text evidence="5">The sequence shown here is derived from an EMBL/GenBank/DDBJ whole genome shotgun (WGS) entry which is preliminary data.</text>
</comment>
<dbReference type="InterPro" id="IPR011990">
    <property type="entry name" value="TPR-like_helical_dom_sf"/>
</dbReference>
<feature type="transmembrane region" description="Helical" evidence="4">
    <location>
        <begin position="109"/>
        <end position="126"/>
    </location>
</feature>
<feature type="transmembrane region" description="Helical" evidence="4">
    <location>
        <begin position="228"/>
        <end position="248"/>
    </location>
</feature>
<dbReference type="PANTHER" id="PTHR44227:SF3">
    <property type="entry name" value="PROTEIN O-MANNOSYL-TRANSFERASE TMTC4"/>
    <property type="match status" value="1"/>
</dbReference>
<dbReference type="PANTHER" id="PTHR44227">
    <property type="match status" value="1"/>
</dbReference>
<dbReference type="EMBL" id="LNQR01000018">
    <property type="protein sequence ID" value="KWT92912.1"/>
    <property type="molecule type" value="Genomic_DNA"/>
</dbReference>
<dbReference type="InterPro" id="IPR052346">
    <property type="entry name" value="O-mannosyl-transferase_TMTC"/>
</dbReference>
<feature type="repeat" description="TPR" evidence="3">
    <location>
        <begin position="491"/>
        <end position="524"/>
    </location>
</feature>
<feature type="transmembrane region" description="Helical" evidence="4">
    <location>
        <begin position="133"/>
        <end position="153"/>
    </location>
</feature>
<keyword evidence="4" id="KW-0472">Membrane</keyword>
<keyword evidence="2 3" id="KW-0802">TPR repeat</keyword>
<name>A0ABR5SIX7_9BACT</name>
<evidence type="ECO:0000256" key="4">
    <source>
        <dbReference type="SAM" id="Phobius"/>
    </source>
</evidence>
<dbReference type="Gene3D" id="1.25.40.10">
    <property type="entry name" value="Tetratricopeptide repeat domain"/>
    <property type="match status" value="1"/>
</dbReference>
<dbReference type="SUPFAM" id="SSF48452">
    <property type="entry name" value="TPR-like"/>
    <property type="match status" value="1"/>
</dbReference>
<organism evidence="5 6">
    <name type="scientific">Candidatus Magnetominusculus xianensis</name>
    <dbReference type="NCBI Taxonomy" id="1748249"/>
    <lineage>
        <taxon>Bacteria</taxon>
        <taxon>Pseudomonadati</taxon>
        <taxon>Nitrospirota</taxon>
        <taxon>Nitrospiria</taxon>
        <taxon>Nitrospirales</taxon>
        <taxon>Nitrospiraceae</taxon>
        <taxon>Candidatus Magnetominusculus</taxon>
    </lineage>
</organism>